<keyword evidence="3 4" id="KW-0378">Hydrolase</keyword>
<dbReference type="InterPro" id="IPR019826">
    <property type="entry name" value="Carboxylesterase_B_AS"/>
</dbReference>
<evidence type="ECO:0000256" key="2">
    <source>
        <dbReference type="ARBA" id="ARBA00010515"/>
    </source>
</evidence>
<dbReference type="PANTHER" id="PTHR11559">
    <property type="entry name" value="CARBOXYLESTERASE"/>
    <property type="match status" value="1"/>
</dbReference>
<dbReference type="AlphaFoldDB" id="A0A3M7HJM6"/>
<dbReference type="PROSITE" id="PS01173">
    <property type="entry name" value="LIPASE_GDXG_HIS"/>
    <property type="match status" value="1"/>
</dbReference>
<reference evidence="6 7" key="1">
    <citation type="journal article" date="2018" name="BMC Genomics">
        <title>Genomic evidence for intraspecific hybridization in a clonal and extremely halotolerant yeast.</title>
        <authorList>
            <person name="Gostincar C."/>
            <person name="Stajich J.E."/>
            <person name="Zupancic J."/>
            <person name="Zalar P."/>
            <person name="Gunde-Cimerman N."/>
        </authorList>
    </citation>
    <scope>NUCLEOTIDE SEQUENCE [LARGE SCALE GENOMIC DNA]</scope>
    <source>
        <strain evidence="6 7">EXF-10513</strain>
    </source>
</reference>
<gene>
    <name evidence="6" type="ORF">D0864_00465</name>
</gene>
<protein>
    <recommendedName>
        <fullName evidence="4">Carboxylic ester hydrolase</fullName>
        <ecNumber evidence="4">3.1.1.-</ecNumber>
    </recommendedName>
</protein>
<comment type="caution">
    <text evidence="6">The sequence shown here is derived from an EMBL/GenBank/DDBJ whole genome shotgun (WGS) entry which is preliminary data.</text>
</comment>
<dbReference type="GO" id="GO:0016787">
    <property type="term" value="F:hydrolase activity"/>
    <property type="evidence" value="ECO:0007669"/>
    <property type="project" value="UniProtKB-KW"/>
</dbReference>
<evidence type="ECO:0000256" key="3">
    <source>
        <dbReference type="ARBA" id="ARBA00022801"/>
    </source>
</evidence>
<dbReference type="PROSITE" id="PS00122">
    <property type="entry name" value="CARBOXYLESTERASE_B_1"/>
    <property type="match status" value="1"/>
</dbReference>
<sequence>MSASDPIMGYWSLRVANQYRPGGTYNTSDFDTSSFVPNPASGAETEDCLFLDLAVPKKIFDKREGEGEPILFWIHGGGYTLGSKAAFGGPAGLIAHSQENWRSVTFVTLNYRRGAFGWLAGPSVQADGTANAGLCDQRFALQWMQPHASKFGGCASKVTVIGESAGAALVVQHHFNRLSYSLLHFDQRQVTTPRRTSTRTSSSF</sequence>
<evidence type="ECO:0000313" key="6">
    <source>
        <dbReference type="EMBL" id="RMZ13357.1"/>
    </source>
</evidence>
<dbReference type="SUPFAM" id="SSF53474">
    <property type="entry name" value="alpha/beta-Hydrolases"/>
    <property type="match status" value="1"/>
</dbReference>
<accession>A0A3M7HJM6</accession>
<comment type="similarity">
    <text evidence="1 4">Belongs to the type-B carboxylesterase/lipase family.</text>
</comment>
<feature type="domain" description="Carboxylesterase type B" evidence="5">
    <location>
        <begin position="13"/>
        <end position="184"/>
    </location>
</feature>
<name>A0A3M7HJM6_HORWE</name>
<dbReference type="Pfam" id="PF00135">
    <property type="entry name" value="COesterase"/>
    <property type="match status" value="1"/>
</dbReference>
<organism evidence="6 7">
    <name type="scientific">Hortaea werneckii</name>
    <name type="common">Black yeast</name>
    <name type="synonym">Cladosporium werneckii</name>
    <dbReference type="NCBI Taxonomy" id="91943"/>
    <lineage>
        <taxon>Eukaryota</taxon>
        <taxon>Fungi</taxon>
        <taxon>Dikarya</taxon>
        <taxon>Ascomycota</taxon>
        <taxon>Pezizomycotina</taxon>
        <taxon>Dothideomycetes</taxon>
        <taxon>Dothideomycetidae</taxon>
        <taxon>Mycosphaerellales</taxon>
        <taxon>Teratosphaeriaceae</taxon>
        <taxon>Hortaea</taxon>
    </lineage>
</organism>
<evidence type="ECO:0000259" key="5">
    <source>
        <dbReference type="Pfam" id="PF00135"/>
    </source>
</evidence>
<proteinExistence type="inferred from homology"/>
<dbReference type="InterPro" id="IPR002018">
    <property type="entry name" value="CarbesteraseB"/>
</dbReference>
<evidence type="ECO:0000256" key="4">
    <source>
        <dbReference type="RuleBase" id="RU361235"/>
    </source>
</evidence>
<dbReference type="EC" id="3.1.1.-" evidence="4"/>
<dbReference type="InterPro" id="IPR050309">
    <property type="entry name" value="Type-B_Carboxylest/Lipase"/>
</dbReference>
<dbReference type="InterPro" id="IPR029058">
    <property type="entry name" value="AB_hydrolase_fold"/>
</dbReference>
<dbReference type="Proteomes" id="UP000269539">
    <property type="component" value="Unassembled WGS sequence"/>
</dbReference>
<dbReference type="Gene3D" id="3.40.50.1820">
    <property type="entry name" value="alpha/beta hydrolase"/>
    <property type="match status" value="1"/>
</dbReference>
<evidence type="ECO:0000256" key="1">
    <source>
        <dbReference type="ARBA" id="ARBA00005964"/>
    </source>
</evidence>
<dbReference type="EMBL" id="QWIO01000024">
    <property type="protein sequence ID" value="RMZ13357.1"/>
    <property type="molecule type" value="Genomic_DNA"/>
</dbReference>
<comment type="similarity">
    <text evidence="2">Belongs to the 'GDXG' lipolytic enzyme family.</text>
</comment>
<evidence type="ECO:0000313" key="7">
    <source>
        <dbReference type="Proteomes" id="UP000269539"/>
    </source>
</evidence>
<dbReference type="InterPro" id="IPR002168">
    <property type="entry name" value="Lipase_GDXG_HIS_AS"/>
</dbReference>